<comment type="caution">
    <text evidence="2">The sequence shown here is derived from an EMBL/GenBank/DDBJ whole genome shotgun (WGS) entry which is preliminary data.</text>
</comment>
<protein>
    <recommendedName>
        <fullName evidence="1">DUF883 domain-containing protein</fullName>
    </recommendedName>
</protein>
<proteinExistence type="predicted"/>
<dbReference type="EMBL" id="LAZR01001233">
    <property type="protein sequence ID" value="KKN48189.1"/>
    <property type="molecule type" value="Genomic_DNA"/>
</dbReference>
<reference evidence="2" key="1">
    <citation type="journal article" date="2015" name="Nature">
        <title>Complex archaea that bridge the gap between prokaryotes and eukaryotes.</title>
        <authorList>
            <person name="Spang A."/>
            <person name="Saw J.H."/>
            <person name="Jorgensen S.L."/>
            <person name="Zaremba-Niedzwiedzka K."/>
            <person name="Martijn J."/>
            <person name="Lind A.E."/>
            <person name="van Eijk R."/>
            <person name="Schleper C."/>
            <person name="Guy L."/>
            <person name="Ettema T.J."/>
        </authorList>
    </citation>
    <scope>NUCLEOTIDE SEQUENCE</scope>
</reference>
<dbReference type="AlphaFoldDB" id="A0A0F9R0B1"/>
<dbReference type="InterPro" id="IPR043605">
    <property type="entry name" value="DUF883_C"/>
</dbReference>
<name>A0A0F9R0B1_9ZZZZ</name>
<organism evidence="2">
    <name type="scientific">marine sediment metagenome</name>
    <dbReference type="NCBI Taxonomy" id="412755"/>
    <lineage>
        <taxon>unclassified sequences</taxon>
        <taxon>metagenomes</taxon>
        <taxon>ecological metagenomes</taxon>
    </lineage>
</organism>
<evidence type="ECO:0000259" key="1">
    <source>
        <dbReference type="Pfam" id="PF19029"/>
    </source>
</evidence>
<accession>A0A0F9R0B1</accession>
<dbReference type="Pfam" id="PF19029">
    <property type="entry name" value="DUF883_C"/>
    <property type="match status" value="1"/>
</dbReference>
<sequence length="104" mass="10611">MAKEATSTTTASKEVSIDDLASQLATLKNDIAELTGAMTNFGKTQGRAAADQAKTTAQGLADTGRVKAAEAQETAEEFIRTQPGTALGIAAGIGFLVGLVAARR</sequence>
<feature type="domain" description="DUF883" evidence="1">
    <location>
        <begin position="75"/>
        <end position="104"/>
    </location>
</feature>
<evidence type="ECO:0000313" key="2">
    <source>
        <dbReference type="EMBL" id="KKN48189.1"/>
    </source>
</evidence>
<gene>
    <name evidence="2" type="ORF">LCGC14_0655360</name>
</gene>